<keyword evidence="3" id="KW-0732">Signal</keyword>
<dbReference type="Proteomes" id="UP001501532">
    <property type="component" value="Unassembled WGS sequence"/>
</dbReference>
<keyword evidence="2" id="KW-1133">Transmembrane helix</keyword>
<evidence type="ECO:0000313" key="4">
    <source>
        <dbReference type="EMBL" id="GAA3032690.1"/>
    </source>
</evidence>
<feature type="transmembrane region" description="Helical" evidence="2">
    <location>
        <begin position="316"/>
        <end position="338"/>
    </location>
</feature>
<feature type="region of interest" description="Disordered" evidence="1">
    <location>
        <begin position="270"/>
        <end position="307"/>
    </location>
</feature>
<evidence type="ECO:0000313" key="5">
    <source>
        <dbReference type="Proteomes" id="UP001501532"/>
    </source>
</evidence>
<organism evidence="4 5">
    <name type="scientific">Streptomyces glomeratus</name>
    <dbReference type="NCBI Taxonomy" id="284452"/>
    <lineage>
        <taxon>Bacteria</taxon>
        <taxon>Bacillati</taxon>
        <taxon>Actinomycetota</taxon>
        <taxon>Actinomycetes</taxon>
        <taxon>Kitasatosporales</taxon>
        <taxon>Streptomycetaceae</taxon>
        <taxon>Streptomyces</taxon>
    </lineage>
</organism>
<keyword evidence="5" id="KW-1185">Reference proteome</keyword>
<name>A0ABP6L526_9ACTN</name>
<proteinExistence type="predicted"/>
<evidence type="ECO:0008006" key="6">
    <source>
        <dbReference type="Google" id="ProtNLM"/>
    </source>
</evidence>
<comment type="caution">
    <text evidence="4">The sequence shown here is derived from an EMBL/GenBank/DDBJ whole genome shotgun (WGS) entry which is preliminary data.</text>
</comment>
<feature type="compositionally biased region" description="Basic and acidic residues" evidence="1">
    <location>
        <begin position="274"/>
        <end position="293"/>
    </location>
</feature>
<protein>
    <recommendedName>
        <fullName evidence="6">Gram-positive cocci surface proteins LPxTG domain-containing protein</fullName>
    </recommendedName>
</protein>
<feature type="chain" id="PRO_5047045358" description="Gram-positive cocci surface proteins LPxTG domain-containing protein" evidence="3">
    <location>
        <begin position="30"/>
        <end position="349"/>
    </location>
</feature>
<evidence type="ECO:0000256" key="3">
    <source>
        <dbReference type="SAM" id="SignalP"/>
    </source>
</evidence>
<keyword evidence="2" id="KW-0472">Membrane</keyword>
<dbReference type="NCBIfam" id="TIGR01167">
    <property type="entry name" value="LPXTG_anchor"/>
    <property type="match status" value="1"/>
</dbReference>
<feature type="region of interest" description="Disordered" evidence="1">
    <location>
        <begin position="31"/>
        <end position="115"/>
    </location>
</feature>
<feature type="compositionally biased region" description="Low complexity" evidence="1">
    <location>
        <begin position="31"/>
        <end position="103"/>
    </location>
</feature>
<sequence>MKLRHAIATAVASAAMTPLALLSAPTAFADDAPPTTSATETAATETPTSPAPATDSTTTPAGGESSTSTSSAPTSGAPAGKPTSSATASGTPTGSQTPSSRPTDPSDGWSPDQCDEFNLDQNLKITVKGLPNKIVAGSGWHNFTFSVKNDSDTDLKNVWVNTFTEYADNESDDSLAFDLAQLQYKDPETGKWTDSYQDGEGDTVFSGTFVGVIDAIDKGAKVDMDLRVRVSAKAPAGSSFAMSSAIYAGKGTACNGNGDSYEFTVLAAGTKPTDSGDAKPTGDKPTGKPKTDMKPQGGSEQLPVTGKLASTGSSSMLPVIGLVGGVAVVAGAGVVFAVRRRKAGAQAAA</sequence>
<dbReference type="RefSeq" id="WP_234513379.1">
    <property type="nucleotide sequence ID" value="NZ_BAAAUF010000010.1"/>
</dbReference>
<feature type="signal peptide" evidence="3">
    <location>
        <begin position="1"/>
        <end position="29"/>
    </location>
</feature>
<evidence type="ECO:0000256" key="1">
    <source>
        <dbReference type="SAM" id="MobiDB-lite"/>
    </source>
</evidence>
<reference evidence="5" key="1">
    <citation type="journal article" date="2019" name="Int. J. Syst. Evol. Microbiol.">
        <title>The Global Catalogue of Microorganisms (GCM) 10K type strain sequencing project: providing services to taxonomists for standard genome sequencing and annotation.</title>
        <authorList>
            <consortium name="The Broad Institute Genomics Platform"/>
            <consortium name="The Broad Institute Genome Sequencing Center for Infectious Disease"/>
            <person name="Wu L."/>
            <person name="Ma J."/>
        </authorList>
    </citation>
    <scope>NUCLEOTIDE SEQUENCE [LARGE SCALE GENOMIC DNA]</scope>
    <source>
        <strain evidence="5">JCM 9091</strain>
    </source>
</reference>
<evidence type="ECO:0000256" key="2">
    <source>
        <dbReference type="SAM" id="Phobius"/>
    </source>
</evidence>
<dbReference type="EMBL" id="BAAAUF010000010">
    <property type="protein sequence ID" value="GAA3032690.1"/>
    <property type="molecule type" value="Genomic_DNA"/>
</dbReference>
<gene>
    <name evidence="4" type="ORF">GCM10010448_13430</name>
</gene>
<accession>A0ABP6L526</accession>
<keyword evidence="2" id="KW-0812">Transmembrane</keyword>